<evidence type="ECO:0000256" key="4">
    <source>
        <dbReference type="ARBA" id="ARBA00022475"/>
    </source>
</evidence>
<comment type="caution">
    <text evidence="10">The sequence shown here is derived from an EMBL/GenBank/DDBJ whole genome shotgun (WGS) entry which is preliminary data.</text>
</comment>
<dbReference type="InterPro" id="IPR011701">
    <property type="entry name" value="MFS"/>
</dbReference>
<evidence type="ECO:0000313" key="10">
    <source>
        <dbReference type="EMBL" id="OWJ66943.1"/>
    </source>
</evidence>
<dbReference type="Gene3D" id="1.20.1720.10">
    <property type="entry name" value="Multidrug resistance protein D"/>
    <property type="match status" value="1"/>
</dbReference>
<keyword evidence="8" id="KW-0997">Cell inner membrane</keyword>
<dbReference type="OrthoDB" id="9800416at2"/>
<proteinExistence type="inferred from homology"/>
<feature type="transmembrane region" description="Helical" evidence="8">
    <location>
        <begin position="169"/>
        <end position="187"/>
    </location>
</feature>
<keyword evidence="6 8" id="KW-1133">Transmembrane helix</keyword>
<feature type="transmembrane region" description="Helical" evidence="8">
    <location>
        <begin position="105"/>
        <end position="126"/>
    </location>
</feature>
<dbReference type="NCBIfam" id="TIGR00710">
    <property type="entry name" value="efflux_Bcr_CflA"/>
    <property type="match status" value="1"/>
</dbReference>
<name>A0A211ZNT1_9PROT</name>
<organism evidence="10 11">
    <name type="scientific">Inquilinus limosus</name>
    <dbReference type="NCBI Taxonomy" id="171674"/>
    <lineage>
        <taxon>Bacteria</taxon>
        <taxon>Pseudomonadati</taxon>
        <taxon>Pseudomonadota</taxon>
        <taxon>Alphaproteobacteria</taxon>
        <taxon>Rhodospirillales</taxon>
        <taxon>Rhodospirillaceae</taxon>
        <taxon>Inquilinus</taxon>
    </lineage>
</organism>
<feature type="transmembrane region" description="Helical" evidence="8">
    <location>
        <begin position="80"/>
        <end position="99"/>
    </location>
</feature>
<keyword evidence="5 8" id="KW-0812">Transmembrane</keyword>
<feature type="transmembrane region" description="Helical" evidence="8">
    <location>
        <begin position="248"/>
        <end position="268"/>
    </location>
</feature>
<dbReference type="Pfam" id="PF07690">
    <property type="entry name" value="MFS_1"/>
    <property type="match status" value="1"/>
</dbReference>
<sequence>MPAPRPWPYSLAATLLLLSPFDLIASLGMDVYLPVVPEMPVALAATPALVQLTLSLYLLLLGCGQLLFGPLSDRIGRRPVLLGGALLFTLASAGLALTASAGLFLALRLAQAAGAAAMLVATFATVRDVYATRREGAVIYSLLGSMLAFVPAFGPLLGAAVDHGFGWRAIFWLLAGLGVLAGLQALWRWPETRPEDGDGVRLRHVGAILGSGPFWTYTLGFSAAMGAFFVYFSTAPAVLIGGLGLDPIGFSLAFGTAALVMIATARFAGRFTARWGRRGCLTRGMALLLAGAVLLALGQVVTGPSLWAFLGPVWVISAGISVTCAVTANGALRGFGHVAGTATALYACLEGLIVGAAGTLAVLVLPAGLALAGFCAAAALVVTGLALRLPAE</sequence>
<dbReference type="SUPFAM" id="SSF103473">
    <property type="entry name" value="MFS general substrate transporter"/>
    <property type="match status" value="1"/>
</dbReference>
<evidence type="ECO:0000259" key="9">
    <source>
        <dbReference type="PROSITE" id="PS50850"/>
    </source>
</evidence>
<keyword evidence="11" id="KW-1185">Reference proteome</keyword>
<feature type="transmembrane region" description="Helical" evidence="8">
    <location>
        <begin position="371"/>
        <end position="389"/>
    </location>
</feature>
<comment type="subcellular location">
    <subcellularLocation>
        <location evidence="8">Cell inner membrane</location>
        <topology evidence="8">Multi-pass membrane protein</topology>
    </subcellularLocation>
    <subcellularLocation>
        <location evidence="1">Cell membrane</location>
        <topology evidence="1">Multi-pass membrane protein</topology>
    </subcellularLocation>
</comment>
<dbReference type="Proteomes" id="UP000196655">
    <property type="component" value="Unassembled WGS sequence"/>
</dbReference>
<evidence type="ECO:0000256" key="6">
    <source>
        <dbReference type="ARBA" id="ARBA00022989"/>
    </source>
</evidence>
<evidence type="ECO:0000256" key="5">
    <source>
        <dbReference type="ARBA" id="ARBA00022692"/>
    </source>
</evidence>
<comment type="similarity">
    <text evidence="2 8">Belongs to the major facilitator superfamily. Bcr/CmlA family.</text>
</comment>
<evidence type="ECO:0000256" key="7">
    <source>
        <dbReference type="ARBA" id="ARBA00023136"/>
    </source>
</evidence>
<dbReference type="STRING" id="1122125.GCA_000423185_00050"/>
<dbReference type="EMBL" id="NHON01000017">
    <property type="protein sequence ID" value="OWJ66943.1"/>
    <property type="molecule type" value="Genomic_DNA"/>
</dbReference>
<evidence type="ECO:0000256" key="1">
    <source>
        <dbReference type="ARBA" id="ARBA00004651"/>
    </source>
</evidence>
<dbReference type="PANTHER" id="PTHR23502">
    <property type="entry name" value="MAJOR FACILITATOR SUPERFAMILY"/>
    <property type="match status" value="1"/>
</dbReference>
<gene>
    <name evidence="10" type="ORF">BWR60_11740</name>
</gene>
<feature type="transmembrane region" description="Helical" evidence="8">
    <location>
        <begin position="208"/>
        <end position="232"/>
    </location>
</feature>
<keyword evidence="7 8" id="KW-0472">Membrane</keyword>
<dbReference type="RefSeq" id="WP_088151210.1">
    <property type="nucleotide sequence ID" value="NZ_NHON01000017.1"/>
</dbReference>
<dbReference type="PANTHER" id="PTHR23502:SF132">
    <property type="entry name" value="POLYAMINE TRANSPORTER 2-RELATED"/>
    <property type="match status" value="1"/>
</dbReference>
<dbReference type="AlphaFoldDB" id="A0A211ZNT1"/>
<evidence type="ECO:0000256" key="2">
    <source>
        <dbReference type="ARBA" id="ARBA00006236"/>
    </source>
</evidence>
<dbReference type="GO" id="GO:0042910">
    <property type="term" value="F:xenobiotic transmembrane transporter activity"/>
    <property type="evidence" value="ECO:0007669"/>
    <property type="project" value="InterPro"/>
</dbReference>
<dbReference type="NCBIfam" id="NF033134">
    <property type="entry name" value="cmlA_floR"/>
    <property type="match status" value="1"/>
</dbReference>
<feature type="domain" description="Major facilitator superfamily (MFS) profile" evidence="9">
    <location>
        <begin position="14"/>
        <end position="392"/>
    </location>
</feature>
<dbReference type="PROSITE" id="PS50850">
    <property type="entry name" value="MFS"/>
    <property type="match status" value="1"/>
</dbReference>
<evidence type="ECO:0000313" key="11">
    <source>
        <dbReference type="Proteomes" id="UP000196655"/>
    </source>
</evidence>
<protein>
    <recommendedName>
        <fullName evidence="8">Bcr/CflA family efflux transporter</fullName>
    </recommendedName>
</protein>
<feature type="transmembrane region" description="Helical" evidence="8">
    <location>
        <begin position="280"/>
        <end position="301"/>
    </location>
</feature>
<keyword evidence="4" id="KW-1003">Cell membrane</keyword>
<evidence type="ECO:0000256" key="3">
    <source>
        <dbReference type="ARBA" id="ARBA00022448"/>
    </source>
</evidence>
<feature type="transmembrane region" description="Helical" evidence="8">
    <location>
        <begin position="49"/>
        <end position="68"/>
    </location>
</feature>
<feature type="transmembrane region" description="Helical" evidence="8">
    <location>
        <begin position="138"/>
        <end position="157"/>
    </location>
</feature>
<dbReference type="GO" id="GO:0005886">
    <property type="term" value="C:plasma membrane"/>
    <property type="evidence" value="ECO:0007669"/>
    <property type="project" value="UniProtKB-SubCell"/>
</dbReference>
<keyword evidence="3 8" id="KW-0813">Transport</keyword>
<dbReference type="InterPro" id="IPR004812">
    <property type="entry name" value="Efflux_drug-R_Bcr/CmlA"/>
</dbReference>
<dbReference type="InterPro" id="IPR036259">
    <property type="entry name" value="MFS_trans_sf"/>
</dbReference>
<accession>A0A211ZNT1</accession>
<comment type="caution">
    <text evidence="8">Lacks conserved residue(s) required for the propagation of feature annotation.</text>
</comment>
<feature type="transmembrane region" description="Helical" evidence="8">
    <location>
        <begin position="307"/>
        <end position="332"/>
    </location>
</feature>
<dbReference type="InterPro" id="IPR020846">
    <property type="entry name" value="MFS_dom"/>
</dbReference>
<dbReference type="GO" id="GO:1990961">
    <property type="term" value="P:xenobiotic detoxification by transmembrane export across the plasma membrane"/>
    <property type="evidence" value="ECO:0007669"/>
    <property type="project" value="InterPro"/>
</dbReference>
<reference evidence="11" key="1">
    <citation type="submission" date="2017-05" db="EMBL/GenBank/DDBJ databases">
        <authorList>
            <person name="Macchi M."/>
            <person name="Festa S."/>
            <person name="Coppotelli B.M."/>
            <person name="Morelli I.S."/>
        </authorList>
    </citation>
    <scope>NUCLEOTIDE SEQUENCE [LARGE SCALE GENOMIC DNA]</scope>
    <source>
        <strain evidence="11">I</strain>
    </source>
</reference>
<evidence type="ECO:0000256" key="8">
    <source>
        <dbReference type="RuleBase" id="RU365088"/>
    </source>
</evidence>
<feature type="transmembrane region" description="Helical" evidence="8">
    <location>
        <begin position="344"/>
        <end position="365"/>
    </location>
</feature>